<evidence type="ECO:0000313" key="2">
    <source>
        <dbReference type="EMBL" id="CAJ1966177.1"/>
    </source>
</evidence>
<protein>
    <submittedName>
        <fullName evidence="2">Uncharacterized protein</fullName>
    </submittedName>
</protein>
<dbReference type="EMBL" id="CAKOGP040002258">
    <property type="protein sequence ID" value="CAJ1966177.1"/>
    <property type="molecule type" value="Genomic_DNA"/>
</dbReference>
<keyword evidence="3" id="KW-1185">Reference proteome</keyword>
<gene>
    <name evidence="2" type="ORF">CYCCA115_LOCUS21760</name>
</gene>
<evidence type="ECO:0000256" key="1">
    <source>
        <dbReference type="SAM" id="MobiDB-lite"/>
    </source>
</evidence>
<feature type="region of interest" description="Disordered" evidence="1">
    <location>
        <begin position="110"/>
        <end position="173"/>
    </location>
</feature>
<sequence length="173" mass="19176">MSDNAHRNHMAIDRSELQSYIAGHSTTIDAASFVGLELNDHQTCADTTVTFDDEGTVTQHNQDPFANIRGRADARTIFQETIDGEVPSTVEHVSNDQIDNDLDAHSVVTMDSERTSNAGKAQDPFANRRGHEDARSVTHETNDEVRSSNEMEEEDIISEASLVRPHHDPRPAL</sequence>
<organism evidence="2 3">
    <name type="scientific">Cylindrotheca closterium</name>
    <dbReference type="NCBI Taxonomy" id="2856"/>
    <lineage>
        <taxon>Eukaryota</taxon>
        <taxon>Sar</taxon>
        <taxon>Stramenopiles</taxon>
        <taxon>Ochrophyta</taxon>
        <taxon>Bacillariophyta</taxon>
        <taxon>Bacillariophyceae</taxon>
        <taxon>Bacillariophycidae</taxon>
        <taxon>Bacillariales</taxon>
        <taxon>Bacillariaceae</taxon>
        <taxon>Cylindrotheca</taxon>
    </lineage>
</organism>
<reference evidence="2" key="1">
    <citation type="submission" date="2023-08" db="EMBL/GenBank/DDBJ databases">
        <authorList>
            <person name="Audoor S."/>
            <person name="Bilcke G."/>
        </authorList>
    </citation>
    <scope>NUCLEOTIDE SEQUENCE</scope>
</reference>
<comment type="caution">
    <text evidence="2">The sequence shown here is derived from an EMBL/GenBank/DDBJ whole genome shotgun (WGS) entry which is preliminary data.</text>
</comment>
<feature type="compositionally biased region" description="Basic and acidic residues" evidence="1">
    <location>
        <begin position="129"/>
        <end position="149"/>
    </location>
</feature>
<proteinExistence type="predicted"/>
<dbReference type="AlphaFoldDB" id="A0AAD2JN28"/>
<accession>A0AAD2JN28</accession>
<name>A0AAD2JN28_9STRA</name>
<dbReference type="Proteomes" id="UP001295423">
    <property type="component" value="Unassembled WGS sequence"/>
</dbReference>
<evidence type="ECO:0000313" key="3">
    <source>
        <dbReference type="Proteomes" id="UP001295423"/>
    </source>
</evidence>